<gene>
    <name evidence="1" type="ORF">LTS18_008802</name>
</gene>
<organism evidence="1 2">
    <name type="scientific">Coniosporium uncinatum</name>
    <dbReference type="NCBI Taxonomy" id="93489"/>
    <lineage>
        <taxon>Eukaryota</taxon>
        <taxon>Fungi</taxon>
        <taxon>Dikarya</taxon>
        <taxon>Ascomycota</taxon>
        <taxon>Pezizomycotina</taxon>
        <taxon>Dothideomycetes</taxon>
        <taxon>Dothideomycetes incertae sedis</taxon>
        <taxon>Coniosporium</taxon>
    </lineage>
</organism>
<name>A0ACC3DN73_9PEZI</name>
<evidence type="ECO:0000313" key="2">
    <source>
        <dbReference type="Proteomes" id="UP001186974"/>
    </source>
</evidence>
<protein>
    <submittedName>
        <fullName evidence="1">Uncharacterized protein</fullName>
    </submittedName>
</protein>
<sequence length="120" mass="13905">MNDLIRDAPVGQIIRYVTKNRLLQYPEEKPDWQCPNSYTHPDQKNTSETTPDELPTVPDIEIVETVNSRLEEVETPPSHSSMERQCERVDLEKIETARDGEEPHYEGIKPAHSHLTELDR</sequence>
<feature type="non-terminal residue" evidence="1">
    <location>
        <position position="120"/>
    </location>
</feature>
<keyword evidence="2" id="KW-1185">Reference proteome</keyword>
<evidence type="ECO:0000313" key="1">
    <source>
        <dbReference type="EMBL" id="KAK3077960.1"/>
    </source>
</evidence>
<dbReference type="EMBL" id="JAWDJW010002334">
    <property type="protein sequence ID" value="KAK3077960.1"/>
    <property type="molecule type" value="Genomic_DNA"/>
</dbReference>
<reference evidence="1" key="1">
    <citation type="submission" date="2024-09" db="EMBL/GenBank/DDBJ databases">
        <title>Black Yeasts Isolated from many extreme environments.</title>
        <authorList>
            <person name="Coleine C."/>
            <person name="Stajich J.E."/>
            <person name="Selbmann L."/>
        </authorList>
    </citation>
    <scope>NUCLEOTIDE SEQUENCE</scope>
    <source>
        <strain evidence="1">CCFEE 5737</strain>
    </source>
</reference>
<comment type="caution">
    <text evidence="1">The sequence shown here is derived from an EMBL/GenBank/DDBJ whole genome shotgun (WGS) entry which is preliminary data.</text>
</comment>
<accession>A0ACC3DN73</accession>
<proteinExistence type="predicted"/>
<dbReference type="Proteomes" id="UP001186974">
    <property type="component" value="Unassembled WGS sequence"/>
</dbReference>